<dbReference type="RefSeq" id="WP_073597815.1">
    <property type="nucleotide sequence ID" value="NZ_MRCB01000001.1"/>
</dbReference>
<dbReference type="OrthoDB" id="9802525at2"/>
<name>A0A1U7HSY7_9CYAN</name>
<feature type="domain" description="Glycosyl transferase family 1" evidence="1">
    <location>
        <begin position="235"/>
        <end position="392"/>
    </location>
</feature>
<keyword evidence="4" id="KW-1185">Reference proteome</keyword>
<dbReference type="Gene3D" id="3.40.50.2000">
    <property type="entry name" value="Glycogen Phosphorylase B"/>
    <property type="match status" value="2"/>
</dbReference>
<accession>A0A1U7HSY7</accession>
<keyword evidence="3" id="KW-0808">Transferase</keyword>
<sequence length="426" mass="48345">MKIAIITSGFLPVVDGVTVSGLYRLQKLSQWGHQVLLFCPDYSALAHIYPNWKDYTGEILPGVRVINLESTPFVDLDFERNVSRNSYQTLRQELEKFKPDIVHVDEPERLCVGFWRIPGIDYAKKAGIPCVGFFRTNFLEYLDDFAAFPIGGMTVALPDWAMAFVKFLFKKFLCWVYNAYDATLIHNTVIHQKLIEIGIKNTIYENLNGFDPDKFTPHLREEGFFKKNFGLSECDRKVKLVFLGRLTPDKGWNFTISAFPKAARYINPQDIALLIIGDGPMREEIASRLKSLLPHTHLLGRVSPERIPALLANSDIYVTTSEKENRALTIIEALASGLPILAPRAGGIPQDVRDGWNGFLFAPQDANDFANKLKTLVENPALRQEMGAKGRQYIEEYNSWDKTVQNLLAIWEKQIAKKAKAIAKFN</sequence>
<dbReference type="Pfam" id="PF13439">
    <property type="entry name" value="Glyco_transf_4"/>
    <property type="match status" value="1"/>
</dbReference>
<dbReference type="InterPro" id="IPR028098">
    <property type="entry name" value="Glyco_trans_4-like_N"/>
</dbReference>
<dbReference type="Pfam" id="PF00534">
    <property type="entry name" value="Glycos_transf_1"/>
    <property type="match status" value="1"/>
</dbReference>
<evidence type="ECO:0000259" key="2">
    <source>
        <dbReference type="Pfam" id="PF13439"/>
    </source>
</evidence>
<reference evidence="3 4" key="1">
    <citation type="submission" date="2016-11" db="EMBL/GenBank/DDBJ databases">
        <title>Draft Genome Sequences of Nine Cyanobacterial Strains from Diverse Habitats.</title>
        <authorList>
            <person name="Zhu T."/>
            <person name="Hou S."/>
            <person name="Lu X."/>
            <person name="Hess W.R."/>
        </authorList>
    </citation>
    <scope>NUCLEOTIDE SEQUENCE [LARGE SCALE GENOMIC DNA]</scope>
    <source>
        <strain evidence="3 4">NIES-593</strain>
    </source>
</reference>
<dbReference type="AlphaFoldDB" id="A0A1U7HSY7"/>
<evidence type="ECO:0000259" key="1">
    <source>
        <dbReference type="Pfam" id="PF00534"/>
    </source>
</evidence>
<dbReference type="GO" id="GO:0016757">
    <property type="term" value="F:glycosyltransferase activity"/>
    <property type="evidence" value="ECO:0007669"/>
    <property type="project" value="InterPro"/>
</dbReference>
<dbReference type="PANTHER" id="PTHR45947">
    <property type="entry name" value="SULFOQUINOVOSYL TRANSFERASE SQD2"/>
    <property type="match status" value="1"/>
</dbReference>
<dbReference type="STRING" id="1921803.NIES593_01090"/>
<evidence type="ECO:0000313" key="4">
    <source>
        <dbReference type="Proteomes" id="UP000186868"/>
    </source>
</evidence>
<feature type="domain" description="Glycosyltransferase subfamily 4-like N-terminal" evidence="2">
    <location>
        <begin position="15"/>
        <end position="213"/>
    </location>
</feature>
<comment type="caution">
    <text evidence="3">The sequence shown here is derived from an EMBL/GenBank/DDBJ whole genome shotgun (WGS) entry which is preliminary data.</text>
</comment>
<dbReference type="SUPFAM" id="SSF53756">
    <property type="entry name" value="UDP-Glycosyltransferase/glycogen phosphorylase"/>
    <property type="match status" value="1"/>
</dbReference>
<proteinExistence type="predicted"/>
<dbReference type="PANTHER" id="PTHR45947:SF3">
    <property type="entry name" value="SULFOQUINOVOSYL TRANSFERASE SQD2"/>
    <property type="match status" value="1"/>
</dbReference>
<dbReference type="InterPro" id="IPR001296">
    <property type="entry name" value="Glyco_trans_1"/>
</dbReference>
<dbReference type="InterPro" id="IPR050194">
    <property type="entry name" value="Glycosyltransferase_grp1"/>
</dbReference>
<organism evidence="3 4">
    <name type="scientific">Hydrococcus rivularis NIES-593</name>
    <dbReference type="NCBI Taxonomy" id="1921803"/>
    <lineage>
        <taxon>Bacteria</taxon>
        <taxon>Bacillati</taxon>
        <taxon>Cyanobacteriota</taxon>
        <taxon>Cyanophyceae</taxon>
        <taxon>Pleurocapsales</taxon>
        <taxon>Hydrococcaceae</taxon>
        <taxon>Hydrococcus</taxon>
    </lineage>
</organism>
<protein>
    <submittedName>
        <fullName evidence="3">Glycosyl transferase family 1</fullName>
    </submittedName>
</protein>
<dbReference type="Proteomes" id="UP000186868">
    <property type="component" value="Unassembled WGS sequence"/>
</dbReference>
<dbReference type="EMBL" id="MRCB01000001">
    <property type="protein sequence ID" value="OKH26679.1"/>
    <property type="molecule type" value="Genomic_DNA"/>
</dbReference>
<evidence type="ECO:0000313" key="3">
    <source>
        <dbReference type="EMBL" id="OKH26679.1"/>
    </source>
</evidence>
<gene>
    <name evidence="3" type="ORF">NIES593_01090</name>
</gene>